<dbReference type="InterPro" id="IPR050270">
    <property type="entry name" value="DegV_domain_contain"/>
</dbReference>
<dbReference type="Pfam" id="PF02734">
    <property type="entry name" value="Dak2"/>
    <property type="match status" value="1"/>
</dbReference>
<dbReference type="SMART" id="SM01120">
    <property type="entry name" value="Dak2"/>
    <property type="match status" value="1"/>
</dbReference>
<dbReference type="Pfam" id="PF21645">
    <property type="entry name" value="FakA-like_M"/>
    <property type="match status" value="1"/>
</dbReference>
<dbReference type="PANTHER" id="PTHR33434">
    <property type="entry name" value="DEGV DOMAIN-CONTAINING PROTEIN DR_1986-RELATED"/>
    <property type="match status" value="1"/>
</dbReference>
<keyword evidence="3" id="KW-1185">Reference proteome</keyword>
<dbReference type="PANTHER" id="PTHR33434:SF4">
    <property type="entry name" value="PHOSPHATASE PROTEIN"/>
    <property type="match status" value="1"/>
</dbReference>
<protein>
    <submittedName>
        <fullName evidence="2">DAK2 domain-containing protein</fullName>
    </submittedName>
</protein>
<organism evidence="2 3">
    <name type="scientific">Crassaminicella indica</name>
    <dbReference type="NCBI Taxonomy" id="2855394"/>
    <lineage>
        <taxon>Bacteria</taxon>
        <taxon>Bacillati</taxon>
        <taxon>Bacillota</taxon>
        <taxon>Clostridia</taxon>
        <taxon>Eubacteriales</taxon>
        <taxon>Clostridiaceae</taxon>
        <taxon>Crassaminicella</taxon>
    </lineage>
</organism>
<proteinExistence type="predicted"/>
<dbReference type="InterPro" id="IPR004007">
    <property type="entry name" value="DhaL_dom"/>
</dbReference>
<evidence type="ECO:0000313" key="3">
    <source>
        <dbReference type="Proteomes" id="UP000886818"/>
    </source>
</evidence>
<dbReference type="NCBIfam" id="TIGR03599">
    <property type="entry name" value="YloV"/>
    <property type="match status" value="1"/>
</dbReference>
<dbReference type="InterPro" id="IPR019986">
    <property type="entry name" value="YloV-like"/>
</dbReference>
<dbReference type="Pfam" id="PF13684">
    <property type="entry name" value="FakA-like_C"/>
    <property type="match status" value="1"/>
</dbReference>
<dbReference type="PROSITE" id="PS51480">
    <property type="entry name" value="DHAL"/>
    <property type="match status" value="1"/>
</dbReference>
<dbReference type="SMART" id="SM01121">
    <property type="entry name" value="Dak1_2"/>
    <property type="match status" value="1"/>
</dbReference>
<feature type="domain" description="DhaL" evidence="1">
    <location>
        <begin position="1"/>
        <end position="188"/>
    </location>
</feature>
<evidence type="ECO:0000313" key="2">
    <source>
        <dbReference type="EMBL" id="QXM07467.1"/>
    </source>
</evidence>
<dbReference type="Proteomes" id="UP000886818">
    <property type="component" value="Chromosome"/>
</dbReference>
<accession>A0ABX8REH6</accession>
<reference evidence="2" key="1">
    <citation type="submission" date="2021-07" db="EMBL/GenBank/DDBJ databases">
        <title>Complete genome sequence of Crassaminicella sp. 143-21, isolated from a deep-sea hydrothermal vent.</title>
        <authorList>
            <person name="Li X."/>
        </authorList>
    </citation>
    <scope>NUCLEOTIDE SEQUENCE</scope>
    <source>
        <strain evidence="2">143-21</strain>
    </source>
</reference>
<sequence length="524" mass="57842">MFIQGANVLQTNKHLVDELNVFPVPDGDTGTNMSLTMNSAAKEAKNVSTNTIDSIVEAIANGSLMGARGNSGVILSQIFRGFAKACKGKEVLSIADLAYAFKSASDTAYKAVMKPIEGTILTIIRKIGEKSIELSKKEIYIDDFLYSLIEYGEQVLNKTPEMLKTLKEAGVVDAGGKGLIFIFNGFYEAITGKEVSIEEPVMLEFEKEATKASEDITFGYCTEFIIKGSNIDIEEFKGKIGTYGDCMLVVGDESLVKVHIHTNHPGVILEKGLALGQLTSIKIDNMRQQHQNKVFENDSEVQHEEIKDLGMIAVTMGEGLTNIFKDLNVDEIITGGQTMNPSTEDIKKAIDRINAKHILIFPNNSNIILAANQAKELSDKNITVIPTKTVPQGIAAILAYNQEVSLEENIENMIDALKNVKTGQVTYSVRDTQFNDISIKKGDILGIVDGKITVVGSNVEEEAYKLLKDMITEDDEILTIFYGDDRTQEQAQALAERIEEIYEDIDVEVYYGGQPLYYYIFSLE</sequence>
<dbReference type="InterPro" id="IPR048394">
    <property type="entry name" value="FakA-like_M"/>
</dbReference>
<gene>
    <name evidence="2" type="ORF">KVH43_10990</name>
</gene>
<dbReference type="InterPro" id="IPR033470">
    <property type="entry name" value="FakA-like_C"/>
</dbReference>
<dbReference type="RefSeq" id="WP_218284151.1">
    <property type="nucleotide sequence ID" value="NZ_CP078093.1"/>
</dbReference>
<dbReference type="EMBL" id="CP078093">
    <property type="protein sequence ID" value="QXM07467.1"/>
    <property type="molecule type" value="Genomic_DNA"/>
</dbReference>
<evidence type="ECO:0000259" key="1">
    <source>
        <dbReference type="PROSITE" id="PS51480"/>
    </source>
</evidence>
<name>A0ABX8REH6_9CLOT</name>